<name>A0A0C1IVT2_9BACT</name>
<dbReference type="STRING" id="1349421.OI18_10680"/>
<dbReference type="InterPro" id="IPR027277">
    <property type="entry name" value="NadC/ModD"/>
</dbReference>
<dbReference type="Pfam" id="PF01729">
    <property type="entry name" value="QRPTase_C"/>
    <property type="match status" value="1"/>
</dbReference>
<comment type="similarity">
    <text evidence="3 12">Belongs to the NadC/ModD family.</text>
</comment>
<feature type="binding site" evidence="13">
    <location>
        <position position="166"/>
    </location>
    <ligand>
        <name>substrate</name>
    </ligand>
</feature>
<dbReference type="InterPro" id="IPR004393">
    <property type="entry name" value="NadC"/>
</dbReference>
<dbReference type="FunFam" id="3.20.20.70:FF:000030">
    <property type="entry name" value="Nicotinate-nucleotide pyrophosphorylase, carboxylating"/>
    <property type="match status" value="1"/>
</dbReference>
<proteinExistence type="inferred from homology"/>
<feature type="binding site" evidence="13">
    <location>
        <position position="199"/>
    </location>
    <ligand>
        <name>substrate</name>
    </ligand>
</feature>
<dbReference type="InterPro" id="IPR036068">
    <property type="entry name" value="Nicotinate_pribotase-like_C"/>
</dbReference>
<keyword evidence="7 12" id="KW-0328">Glycosyltransferase</keyword>
<evidence type="ECO:0000259" key="15">
    <source>
        <dbReference type="Pfam" id="PF02749"/>
    </source>
</evidence>
<dbReference type="UniPathway" id="UPA00253">
    <property type="reaction ID" value="UER00331"/>
</dbReference>
<evidence type="ECO:0000256" key="13">
    <source>
        <dbReference type="PIRSR" id="PIRSR006250-1"/>
    </source>
</evidence>
<evidence type="ECO:0000256" key="9">
    <source>
        <dbReference type="ARBA" id="ARBA00033102"/>
    </source>
</evidence>
<comment type="subunit">
    <text evidence="4">Hexamer formed by 3 homodimers.</text>
</comment>
<organism evidence="16 17">
    <name type="scientific">Flavihumibacter solisilvae</name>
    <dbReference type="NCBI Taxonomy" id="1349421"/>
    <lineage>
        <taxon>Bacteria</taxon>
        <taxon>Pseudomonadati</taxon>
        <taxon>Bacteroidota</taxon>
        <taxon>Chitinophagia</taxon>
        <taxon>Chitinophagales</taxon>
        <taxon>Chitinophagaceae</taxon>
        <taxon>Flavihumibacter</taxon>
    </lineage>
</organism>
<feature type="binding site" evidence="13">
    <location>
        <begin position="267"/>
        <end position="269"/>
    </location>
    <ligand>
        <name>substrate</name>
    </ligand>
</feature>
<evidence type="ECO:0000256" key="4">
    <source>
        <dbReference type="ARBA" id="ARBA00011218"/>
    </source>
</evidence>
<feature type="domain" description="Quinolinate phosphoribosyl transferase C-terminal" evidence="14">
    <location>
        <begin position="111"/>
        <end position="282"/>
    </location>
</feature>
<evidence type="ECO:0000313" key="16">
    <source>
        <dbReference type="EMBL" id="KIC94569.1"/>
    </source>
</evidence>
<dbReference type="GO" id="GO:0009435">
    <property type="term" value="P:NAD+ biosynthetic process"/>
    <property type="evidence" value="ECO:0007669"/>
    <property type="project" value="UniProtKB-UniPathway"/>
</dbReference>
<evidence type="ECO:0000256" key="7">
    <source>
        <dbReference type="ARBA" id="ARBA00022676"/>
    </source>
</evidence>
<dbReference type="InterPro" id="IPR022412">
    <property type="entry name" value="Quinolinate_PRibosylTrfase_N"/>
</dbReference>
<evidence type="ECO:0000256" key="11">
    <source>
        <dbReference type="ARBA" id="ARBA00069173"/>
    </source>
</evidence>
<evidence type="ECO:0000256" key="6">
    <source>
        <dbReference type="ARBA" id="ARBA00022642"/>
    </source>
</evidence>
<comment type="pathway">
    <text evidence="2">Cofactor biosynthesis; NAD(+) biosynthesis; nicotinate D-ribonucleotide from quinolinate: step 1/1.</text>
</comment>
<dbReference type="InterPro" id="IPR002638">
    <property type="entry name" value="Quinolinate_PRibosylTrfase_C"/>
</dbReference>
<feature type="domain" description="Quinolinate phosphoribosyl transferase N-terminal" evidence="15">
    <location>
        <begin position="24"/>
        <end position="109"/>
    </location>
</feature>
<evidence type="ECO:0000313" key="17">
    <source>
        <dbReference type="Proteomes" id="UP000031408"/>
    </source>
</evidence>
<dbReference type="SUPFAM" id="SSF51690">
    <property type="entry name" value="Nicotinate/Quinolinate PRTase C-terminal domain-like"/>
    <property type="match status" value="1"/>
</dbReference>
<dbReference type="NCBIfam" id="TIGR00078">
    <property type="entry name" value="nadC"/>
    <property type="match status" value="1"/>
</dbReference>
<evidence type="ECO:0000256" key="10">
    <source>
        <dbReference type="ARBA" id="ARBA00047445"/>
    </source>
</evidence>
<comment type="function">
    <text evidence="1">Involved in the catabolism of quinolinic acid (QA).</text>
</comment>
<dbReference type="EMBL" id="JSVC01000011">
    <property type="protein sequence ID" value="KIC94569.1"/>
    <property type="molecule type" value="Genomic_DNA"/>
</dbReference>
<keyword evidence="8 12" id="KW-0808">Transferase</keyword>
<dbReference type="Pfam" id="PF02749">
    <property type="entry name" value="QRPTase_N"/>
    <property type="match status" value="1"/>
</dbReference>
<dbReference type="OrthoDB" id="9782546at2"/>
<gene>
    <name evidence="16" type="ORF">OI18_10680</name>
</gene>
<dbReference type="PANTHER" id="PTHR32179:SF3">
    <property type="entry name" value="NICOTINATE-NUCLEOTIDE PYROPHOSPHORYLASE [CARBOXYLATING]"/>
    <property type="match status" value="1"/>
</dbReference>
<reference evidence="16 17" key="1">
    <citation type="submission" date="2014-11" db="EMBL/GenBank/DDBJ databases">
        <title>Genome sequence of Flavihumibacter solisilvae 3-3.</title>
        <authorList>
            <person name="Zhou G."/>
            <person name="Li M."/>
            <person name="Wang G."/>
        </authorList>
    </citation>
    <scope>NUCLEOTIDE SEQUENCE [LARGE SCALE GENOMIC DNA]</scope>
    <source>
        <strain evidence="16 17">3-3</strain>
    </source>
</reference>
<dbReference type="FunFam" id="3.90.1170.20:FF:000001">
    <property type="entry name" value="Nicotinate-nucleotide diphosphorylase (Carboxylating)"/>
    <property type="match status" value="1"/>
</dbReference>
<dbReference type="RefSeq" id="WP_039139767.1">
    <property type="nucleotide sequence ID" value="NZ_JSVC01000011.1"/>
</dbReference>
<feature type="binding site" evidence="13">
    <location>
        <begin position="246"/>
        <end position="248"/>
    </location>
    <ligand>
        <name>substrate</name>
    </ligand>
</feature>
<feature type="binding site" evidence="13">
    <location>
        <position position="99"/>
    </location>
    <ligand>
        <name>substrate</name>
    </ligand>
</feature>
<dbReference type="PIRSF" id="PIRSF006250">
    <property type="entry name" value="NadC_ModD"/>
    <property type="match status" value="1"/>
</dbReference>
<keyword evidence="6" id="KW-0662">Pyridine nucleotide biosynthesis</keyword>
<dbReference type="PANTHER" id="PTHR32179">
    <property type="entry name" value="NICOTINATE-NUCLEOTIDE PYROPHOSPHORYLASE [CARBOXYLATING]"/>
    <property type="match status" value="1"/>
</dbReference>
<dbReference type="EC" id="2.4.2.19" evidence="5"/>
<dbReference type="AlphaFoldDB" id="A0A0C1IVT2"/>
<keyword evidence="17" id="KW-1185">Reference proteome</keyword>
<evidence type="ECO:0000256" key="1">
    <source>
        <dbReference type="ARBA" id="ARBA00003237"/>
    </source>
</evidence>
<dbReference type="GO" id="GO:0005737">
    <property type="term" value="C:cytoplasm"/>
    <property type="evidence" value="ECO:0007669"/>
    <property type="project" value="TreeGrafter"/>
</dbReference>
<dbReference type="GO" id="GO:0004514">
    <property type="term" value="F:nicotinate-nucleotide diphosphorylase (carboxylating) activity"/>
    <property type="evidence" value="ECO:0007669"/>
    <property type="project" value="UniProtKB-EC"/>
</dbReference>
<dbReference type="Gene3D" id="3.90.1170.20">
    <property type="entry name" value="Quinolinate phosphoribosyl transferase, N-terminal domain"/>
    <property type="match status" value="1"/>
</dbReference>
<dbReference type="InterPro" id="IPR013785">
    <property type="entry name" value="Aldolase_TIM"/>
</dbReference>
<comment type="catalytic activity">
    <reaction evidence="10">
        <text>nicotinate beta-D-ribonucleotide + CO2 + diphosphate = quinolinate + 5-phospho-alpha-D-ribose 1-diphosphate + 2 H(+)</text>
        <dbReference type="Rhea" id="RHEA:12733"/>
        <dbReference type="ChEBI" id="CHEBI:15378"/>
        <dbReference type="ChEBI" id="CHEBI:16526"/>
        <dbReference type="ChEBI" id="CHEBI:29959"/>
        <dbReference type="ChEBI" id="CHEBI:33019"/>
        <dbReference type="ChEBI" id="CHEBI:57502"/>
        <dbReference type="ChEBI" id="CHEBI:58017"/>
        <dbReference type="EC" id="2.4.2.19"/>
    </reaction>
</comment>
<evidence type="ECO:0000256" key="5">
    <source>
        <dbReference type="ARBA" id="ARBA00011944"/>
    </source>
</evidence>
<comment type="caution">
    <text evidence="16">The sequence shown here is derived from an EMBL/GenBank/DDBJ whole genome shotgun (WGS) entry which is preliminary data.</text>
</comment>
<sequence>MIAFNDLLDKLIRNALAEDIGDGDHSTLSVIPPGAKGTAVLKIKEDGVLAGMEAAEKIFRHMQPEIDFRPFKKDGDEMKSGEVAFEVDADIHTILQCERLVLNCMQRMSGIAGLTRQYTRQLEGYHTRVLDTRKTTPNFRLMEKWAVAIGGGVNHRFALYDMIMLKDNHIDYCGNITKAIEKAWDYVQRYKPGMAIEVETRTLKDVKEVISAGKGKVSRIMLDNFTPDNITEALSIINRQFETEASGGINLSNLIDYAKTDVDFVSVGALIHQARSVDLSLKAKIV</sequence>
<feature type="binding site" evidence="13">
    <location>
        <begin position="132"/>
        <end position="134"/>
    </location>
    <ligand>
        <name>substrate</name>
    </ligand>
</feature>
<accession>A0A0C1IVT2</accession>
<dbReference type="Gene3D" id="3.20.20.70">
    <property type="entry name" value="Aldolase class I"/>
    <property type="match status" value="1"/>
</dbReference>
<evidence type="ECO:0000256" key="3">
    <source>
        <dbReference type="ARBA" id="ARBA00009400"/>
    </source>
</evidence>
<feature type="binding site" evidence="13">
    <location>
        <position position="156"/>
    </location>
    <ligand>
        <name>substrate</name>
    </ligand>
</feature>
<evidence type="ECO:0000256" key="2">
    <source>
        <dbReference type="ARBA" id="ARBA00004893"/>
    </source>
</evidence>
<dbReference type="GO" id="GO:0034213">
    <property type="term" value="P:quinolinate catabolic process"/>
    <property type="evidence" value="ECO:0007669"/>
    <property type="project" value="TreeGrafter"/>
</dbReference>
<evidence type="ECO:0000256" key="8">
    <source>
        <dbReference type="ARBA" id="ARBA00022679"/>
    </source>
</evidence>
<dbReference type="SUPFAM" id="SSF54675">
    <property type="entry name" value="Nicotinate/Quinolinate PRTase N-terminal domain-like"/>
    <property type="match status" value="1"/>
</dbReference>
<evidence type="ECO:0000259" key="14">
    <source>
        <dbReference type="Pfam" id="PF01729"/>
    </source>
</evidence>
<evidence type="ECO:0000256" key="12">
    <source>
        <dbReference type="PIRNR" id="PIRNR006250"/>
    </source>
</evidence>
<protein>
    <recommendedName>
        <fullName evidence="11">Probable nicotinate-nucleotide pyrophosphorylase [carboxylating]</fullName>
        <ecNumber evidence="5">2.4.2.19</ecNumber>
    </recommendedName>
    <alternativeName>
        <fullName evidence="9">Quinolinate phosphoribosyltransferase [decarboxylating]</fullName>
    </alternativeName>
</protein>
<dbReference type="CDD" id="cd01572">
    <property type="entry name" value="QPRTase"/>
    <property type="match status" value="1"/>
</dbReference>
<dbReference type="Proteomes" id="UP000031408">
    <property type="component" value="Unassembled WGS sequence"/>
</dbReference>
<dbReference type="InterPro" id="IPR037128">
    <property type="entry name" value="Quinolinate_PRibosylTase_N_sf"/>
</dbReference>
<feature type="binding site" evidence="13">
    <location>
        <position position="223"/>
    </location>
    <ligand>
        <name>substrate</name>
    </ligand>
</feature>